<reference evidence="1" key="1">
    <citation type="journal article" date="2014" name="Front. Microbiol.">
        <title>High frequency of phylogenetically diverse reductive dehalogenase-homologous genes in deep subseafloor sedimentary metagenomes.</title>
        <authorList>
            <person name="Kawai M."/>
            <person name="Futagami T."/>
            <person name="Toyoda A."/>
            <person name="Takaki Y."/>
            <person name="Nishi S."/>
            <person name="Hori S."/>
            <person name="Arai W."/>
            <person name="Tsubouchi T."/>
            <person name="Morono Y."/>
            <person name="Uchiyama I."/>
            <person name="Ito T."/>
            <person name="Fujiyama A."/>
            <person name="Inagaki F."/>
            <person name="Takami H."/>
        </authorList>
    </citation>
    <scope>NUCLEOTIDE SEQUENCE</scope>
    <source>
        <strain evidence="1">Expedition CK06-06</strain>
    </source>
</reference>
<dbReference type="EMBL" id="BARS01054352">
    <property type="protein sequence ID" value="GAG48010.1"/>
    <property type="molecule type" value="Genomic_DNA"/>
</dbReference>
<feature type="non-terminal residue" evidence="1">
    <location>
        <position position="219"/>
    </location>
</feature>
<gene>
    <name evidence="1" type="ORF">S01H1_80479</name>
</gene>
<proteinExistence type="predicted"/>
<feature type="non-terminal residue" evidence="1">
    <location>
        <position position="1"/>
    </location>
</feature>
<protein>
    <submittedName>
        <fullName evidence="1">Uncharacterized protein</fullName>
    </submittedName>
</protein>
<accession>X0XXF8</accession>
<name>X0XXF8_9ZZZZ</name>
<organism evidence="1">
    <name type="scientific">marine sediment metagenome</name>
    <dbReference type="NCBI Taxonomy" id="412755"/>
    <lineage>
        <taxon>unclassified sequences</taxon>
        <taxon>metagenomes</taxon>
        <taxon>ecological metagenomes</taxon>
    </lineage>
</organism>
<evidence type="ECO:0000313" key="1">
    <source>
        <dbReference type="EMBL" id="GAG48010.1"/>
    </source>
</evidence>
<sequence length="219" mass="23788">WTATLLARDQYGTDVPDATVRVRYLDEEWFVPGTAVSLPKGYKAYIQGAVPNNATGPGADYVFTDGLDEINPGFWTVAIAARDQNGVNVPDATVRLRYVGKEWYTAGETTTTPKGFKVYVQGKVPNVTGPGYYVTLTDGVTEIDPGFQTFSVTCRAGDDTVAPDGLGYLRYVGGQYYADSETATVPLDDTIDTKSRRLALYANVYDKIVFGDGVDVFDA</sequence>
<comment type="caution">
    <text evidence="1">The sequence shown here is derived from an EMBL/GenBank/DDBJ whole genome shotgun (WGS) entry which is preliminary data.</text>
</comment>
<dbReference type="AlphaFoldDB" id="X0XXF8"/>